<feature type="transmembrane region" description="Helical" evidence="1">
    <location>
        <begin position="74"/>
        <end position="92"/>
    </location>
</feature>
<keyword evidence="1" id="KW-0812">Transmembrane</keyword>
<accession>A0A914E6Q6</accession>
<evidence type="ECO:0000313" key="3">
    <source>
        <dbReference type="WBParaSite" id="ACRNAN_scaffold5712.g7538.t1"/>
    </source>
</evidence>
<dbReference type="Proteomes" id="UP000887540">
    <property type="component" value="Unplaced"/>
</dbReference>
<organism evidence="2 3">
    <name type="scientific">Acrobeloides nanus</name>
    <dbReference type="NCBI Taxonomy" id="290746"/>
    <lineage>
        <taxon>Eukaryota</taxon>
        <taxon>Metazoa</taxon>
        <taxon>Ecdysozoa</taxon>
        <taxon>Nematoda</taxon>
        <taxon>Chromadorea</taxon>
        <taxon>Rhabditida</taxon>
        <taxon>Tylenchina</taxon>
        <taxon>Cephalobomorpha</taxon>
        <taxon>Cephaloboidea</taxon>
        <taxon>Cephalobidae</taxon>
        <taxon>Acrobeloides</taxon>
    </lineage>
</organism>
<protein>
    <submittedName>
        <fullName evidence="3">7TM GPCR serpentine receptor class x (Srx) domain-containing protein</fullName>
    </submittedName>
</protein>
<feature type="transmembrane region" description="Helical" evidence="1">
    <location>
        <begin position="21"/>
        <end position="54"/>
    </location>
</feature>
<dbReference type="AlphaFoldDB" id="A0A914E6Q6"/>
<evidence type="ECO:0000256" key="1">
    <source>
        <dbReference type="SAM" id="Phobius"/>
    </source>
</evidence>
<keyword evidence="1" id="KW-1133">Transmembrane helix</keyword>
<evidence type="ECO:0000313" key="2">
    <source>
        <dbReference type="Proteomes" id="UP000887540"/>
    </source>
</evidence>
<proteinExistence type="predicted"/>
<sequence length="126" mass="14922">MMRMIDKDSTTQLSTFSDLRRAAFVCIFQACLISFHFVIAFYTSVYVAYIYYWIHDDTWKFYYDLYTFLDVLKYTIYQAFVIIDTTVTLLVLRTYRNALKKVTKFLVEKLCLSIKISDNNQPPAAP</sequence>
<name>A0A914E6Q6_9BILA</name>
<keyword evidence="1" id="KW-0472">Membrane</keyword>
<reference evidence="3" key="1">
    <citation type="submission" date="2022-11" db="UniProtKB">
        <authorList>
            <consortium name="WormBaseParasite"/>
        </authorList>
    </citation>
    <scope>IDENTIFICATION</scope>
</reference>
<keyword evidence="2" id="KW-1185">Reference proteome</keyword>
<dbReference type="WBParaSite" id="ACRNAN_scaffold5712.g7538.t1">
    <property type="protein sequence ID" value="ACRNAN_scaffold5712.g7538.t1"/>
    <property type="gene ID" value="ACRNAN_scaffold5712.g7538"/>
</dbReference>